<dbReference type="SUPFAM" id="SSF53850">
    <property type="entry name" value="Periplasmic binding protein-like II"/>
    <property type="match status" value="1"/>
</dbReference>
<dbReference type="Pfam" id="PF00496">
    <property type="entry name" value="SBP_bac_5"/>
    <property type="match status" value="1"/>
</dbReference>
<dbReference type="AlphaFoldDB" id="A0A1W7A000"/>
<dbReference type="InterPro" id="IPR039424">
    <property type="entry name" value="SBP_5"/>
</dbReference>
<dbReference type="InterPro" id="IPR030678">
    <property type="entry name" value="Peptide/Ni-bd"/>
</dbReference>
<evidence type="ECO:0000259" key="4">
    <source>
        <dbReference type="Pfam" id="PF00496"/>
    </source>
</evidence>
<dbReference type="GO" id="GO:0030288">
    <property type="term" value="C:outer membrane-bounded periplasmic space"/>
    <property type="evidence" value="ECO:0007669"/>
    <property type="project" value="UniProtKB-ARBA"/>
</dbReference>
<dbReference type="RefSeq" id="WP_086091403.1">
    <property type="nucleotide sequence ID" value="NZ_CP021112.1"/>
</dbReference>
<dbReference type="InterPro" id="IPR000914">
    <property type="entry name" value="SBP_5_dom"/>
</dbReference>
<sequence>MIRKLGLWVAALAAFAFAGHAANAQTPKQGGTLNFAISAETPHYDPHGSDTYATLHFSAPFYSTLLRFNLDKFPEVEGDLAQSWEVAPDLMTFTFKLQPNVKFHDGTPLTSADVKATYDRMRSPPQGVVSTRKATFGDIGSIETPDPLTVVFKMKNVNAAMLEHFASPWNVIYSAKDLAADPAAPRTKINGTGPFIFVEHVKGSHVAGKKNPDYFKKGLPYLDGFRGIFTLQAAAMLNAVQGGQVMGEFRGISPAERDRLVSAMGDKIRIEESSWTLNLLVVFNTEKKPFDDVRVRKALLMAIDRWGGSQGLSRISTLRSVGGVIRPGSPMATPEAELVKLPGFSKDIKKSREEAKKLLAEAGVPNLKLQLWNRNLAMPYTPAGIFLVDQWRQIGVDVEHVQSDTGKYLATMSSGQFDVAIDFSNLFMDDSSLGLAKYLSVTRAPENRSRSKDAELDKIYDDHMRERDPAKRKALIQAFEKRLFEQGYQQPLLWWHRIVPTHKTLMGWKMSPSHNLGADLATVWLQQ</sequence>
<comment type="subcellular location">
    <subcellularLocation>
        <location evidence="1">Periplasm</location>
    </subcellularLocation>
</comment>
<name>A0A1W7A000_9HYPH</name>
<gene>
    <name evidence="5" type="ORF">CAK95_13655</name>
</gene>
<dbReference type="EMBL" id="CP021112">
    <property type="protein sequence ID" value="ARQ02949.1"/>
    <property type="molecule type" value="Genomic_DNA"/>
</dbReference>
<dbReference type="Proteomes" id="UP000194137">
    <property type="component" value="Chromosome"/>
</dbReference>
<keyword evidence="6" id="KW-1185">Reference proteome</keyword>
<dbReference type="GO" id="GO:0015833">
    <property type="term" value="P:peptide transport"/>
    <property type="evidence" value="ECO:0007669"/>
    <property type="project" value="TreeGrafter"/>
</dbReference>
<reference evidence="5 6" key="1">
    <citation type="submission" date="2017-05" db="EMBL/GenBank/DDBJ databases">
        <title>Full genome sequence of Pseudorhodoplanes sinuspersici.</title>
        <authorList>
            <person name="Dastgheib S.M.M."/>
            <person name="Shavandi M."/>
            <person name="Tirandaz H."/>
        </authorList>
    </citation>
    <scope>NUCLEOTIDE SEQUENCE [LARGE SCALE GENOMIC DNA]</scope>
    <source>
        <strain evidence="5 6">RIPI110</strain>
    </source>
</reference>
<dbReference type="STRING" id="1235591.CAK95_13655"/>
<dbReference type="PANTHER" id="PTHR30290">
    <property type="entry name" value="PERIPLASMIC BINDING COMPONENT OF ABC TRANSPORTER"/>
    <property type="match status" value="1"/>
</dbReference>
<protein>
    <submittedName>
        <fullName evidence="5">ABC transporter substrate-binding protein</fullName>
    </submittedName>
</protein>
<proteinExistence type="inferred from homology"/>
<evidence type="ECO:0000256" key="2">
    <source>
        <dbReference type="ARBA" id="ARBA00005695"/>
    </source>
</evidence>
<dbReference type="PIRSF" id="PIRSF002741">
    <property type="entry name" value="MppA"/>
    <property type="match status" value="1"/>
</dbReference>
<dbReference type="GO" id="GO:0043190">
    <property type="term" value="C:ATP-binding cassette (ABC) transporter complex"/>
    <property type="evidence" value="ECO:0007669"/>
    <property type="project" value="InterPro"/>
</dbReference>
<organism evidence="5 6">
    <name type="scientific">Pseudorhodoplanes sinuspersici</name>
    <dbReference type="NCBI Taxonomy" id="1235591"/>
    <lineage>
        <taxon>Bacteria</taxon>
        <taxon>Pseudomonadati</taxon>
        <taxon>Pseudomonadota</taxon>
        <taxon>Alphaproteobacteria</taxon>
        <taxon>Hyphomicrobiales</taxon>
        <taxon>Pseudorhodoplanes</taxon>
    </lineage>
</organism>
<dbReference type="Gene3D" id="3.40.190.10">
    <property type="entry name" value="Periplasmic binding protein-like II"/>
    <property type="match status" value="1"/>
</dbReference>
<comment type="similarity">
    <text evidence="2">Belongs to the bacterial solute-binding protein 5 family.</text>
</comment>
<dbReference type="GO" id="GO:1904680">
    <property type="term" value="F:peptide transmembrane transporter activity"/>
    <property type="evidence" value="ECO:0007669"/>
    <property type="project" value="TreeGrafter"/>
</dbReference>
<keyword evidence="3" id="KW-0732">Signal</keyword>
<dbReference type="OrthoDB" id="9803988at2"/>
<feature type="domain" description="Solute-binding protein family 5" evidence="4">
    <location>
        <begin position="75"/>
        <end position="430"/>
    </location>
</feature>
<dbReference type="KEGG" id="psin:CAK95_13655"/>
<evidence type="ECO:0000256" key="1">
    <source>
        <dbReference type="ARBA" id="ARBA00004418"/>
    </source>
</evidence>
<evidence type="ECO:0000256" key="3">
    <source>
        <dbReference type="ARBA" id="ARBA00022729"/>
    </source>
</evidence>
<dbReference type="Gene3D" id="3.10.105.10">
    <property type="entry name" value="Dipeptide-binding Protein, Domain 3"/>
    <property type="match status" value="1"/>
</dbReference>
<evidence type="ECO:0000313" key="5">
    <source>
        <dbReference type="EMBL" id="ARQ02949.1"/>
    </source>
</evidence>
<evidence type="ECO:0000313" key="6">
    <source>
        <dbReference type="Proteomes" id="UP000194137"/>
    </source>
</evidence>
<accession>A0A1W7A000</accession>
<dbReference type="PANTHER" id="PTHR30290:SF38">
    <property type="entry name" value="D,D-DIPEPTIDE-BINDING PERIPLASMIC PROTEIN DDPA-RELATED"/>
    <property type="match status" value="1"/>
</dbReference>